<keyword evidence="1 3" id="KW-0479">Metal-binding</keyword>
<accession>A0A7G3G735</accession>
<gene>
    <name evidence="3" type="primary">yacG</name>
    <name evidence="4" type="ORF">C1H71_06530</name>
</gene>
<feature type="binding site" evidence="3">
    <location>
        <position position="33"/>
    </location>
    <ligand>
        <name>Zn(2+)</name>
        <dbReference type="ChEBI" id="CHEBI:29105"/>
    </ligand>
</feature>
<feature type="binding site" evidence="3">
    <location>
        <position position="29"/>
    </location>
    <ligand>
        <name>Zn(2+)</name>
        <dbReference type="ChEBI" id="CHEBI:29105"/>
    </ligand>
</feature>
<reference evidence="4 5" key="1">
    <citation type="submission" date="2018-01" db="EMBL/GenBank/DDBJ databases">
        <title>Genome sequence of Iodobacter sp. strain PCH194 isolated from Indian Trans-Himalaya.</title>
        <authorList>
            <person name="Kumar V."/>
            <person name="Thakur V."/>
            <person name="Kumar S."/>
            <person name="Singh D."/>
        </authorList>
    </citation>
    <scope>NUCLEOTIDE SEQUENCE [LARGE SCALE GENOMIC DNA]</scope>
    <source>
        <strain evidence="4 5">PCH194</strain>
    </source>
</reference>
<evidence type="ECO:0000256" key="1">
    <source>
        <dbReference type="ARBA" id="ARBA00022723"/>
    </source>
</evidence>
<dbReference type="InterPro" id="IPR005584">
    <property type="entry name" value="DNA_gyrase_inhibitor_YacG"/>
</dbReference>
<evidence type="ECO:0000256" key="3">
    <source>
        <dbReference type="HAMAP-Rule" id="MF_00649"/>
    </source>
</evidence>
<dbReference type="HAMAP" id="MF_00649">
    <property type="entry name" value="DNA_gyrase_inhibitor_YacG"/>
    <property type="match status" value="1"/>
</dbReference>
<proteinExistence type="inferred from homology"/>
<keyword evidence="2 3" id="KW-0862">Zinc</keyword>
<name>A0A7G3G735_9NEIS</name>
<feature type="binding site" evidence="3">
    <location>
        <position position="13"/>
    </location>
    <ligand>
        <name>Zn(2+)</name>
        <dbReference type="ChEBI" id="CHEBI:29105"/>
    </ligand>
</feature>
<comment type="cofactor">
    <cofactor evidence="3">
        <name>Zn(2+)</name>
        <dbReference type="ChEBI" id="CHEBI:29105"/>
    </cofactor>
    <text evidence="3">Binds 1 zinc ion.</text>
</comment>
<evidence type="ECO:0000313" key="4">
    <source>
        <dbReference type="EMBL" id="QBC43230.1"/>
    </source>
</evidence>
<dbReference type="GO" id="GO:0008657">
    <property type="term" value="F:DNA topoisomerase type II (double strand cut, ATP-hydrolyzing) inhibitor activity"/>
    <property type="evidence" value="ECO:0007669"/>
    <property type="project" value="UniProtKB-UniRule"/>
</dbReference>
<evidence type="ECO:0000313" key="5">
    <source>
        <dbReference type="Proteomes" id="UP000515917"/>
    </source>
</evidence>
<dbReference type="Gene3D" id="3.30.50.10">
    <property type="entry name" value="Erythroid Transcription Factor GATA-1, subunit A"/>
    <property type="match status" value="1"/>
</dbReference>
<dbReference type="GO" id="GO:0006355">
    <property type="term" value="P:regulation of DNA-templated transcription"/>
    <property type="evidence" value="ECO:0007669"/>
    <property type="project" value="InterPro"/>
</dbReference>
<dbReference type="RefSeq" id="WP_130105827.1">
    <property type="nucleotide sequence ID" value="NZ_CP025781.1"/>
</dbReference>
<comment type="similarity">
    <text evidence="3">Belongs to the DNA gyrase inhibitor YacG family.</text>
</comment>
<dbReference type="KEGG" id="ifl:C1H71_06530"/>
<dbReference type="PANTHER" id="PTHR36150:SF1">
    <property type="entry name" value="DNA GYRASE INHIBITOR YACG"/>
    <property type="match status" value="1"/>
</dbReference>
<dbReference type="InterPro" id="IPR013088">
    <property type="entry name" value="Znf_NHR/GATA"/>
</dbReference>
<dbReference type="Proteomes" id="UP000515917">
    <property type="component" value="Chromosome"/>
</dbReference>
<dbReference type="PANTHER" id="PTHR36150">
    <property type="entry name" value="DNA GYRASE INHIBITOR YACG"/>
    <property type="match status" value="1"/>
</dbReference>
<dbReference type="GO" id="GO:0008270">
    <property type="term" value="F:zinc ion binding"/>
    <property type="evidence" value="ECO:0007669"/>
    <property type="project" value="UniProtKB-UniRule"/>
</dbReference>
<keyword evidence="5" id="KW-1185">Reference proteome</keyword>
<dbReference type="Pfam" id="PF03884">
    <property type="entry name" value="YacG"/>
    <property type="match status" value="1"/>
</dbReference>
<dbReference type="SUPFAM" id="SSF57716">
    <property type="entry name" value="Glucocorticoid receptor-like (DNA-binding domain)"/>
    <property type="match status" value="1"/>
</dbReference>
<dbReference type="AlphaFoldDB" id="A0A7G3G735"/>
<comment type="subunit">
    <text evidence="3">Interacts with GyrB.</text>
</comment>
<comment type="function">
    <text evidence="3">Inhibits all the catalytic activities of DNA gyrase by preventing its interaction with DNA. Acts by binding directly to the C-terminal domain of GyrB, which probably disrupts DNA binding by the gyrase.</text>
</comment>
<sequence>MTAPIFQTKCPSCGKQHTYSTTNPNRPFCSERCKLIDLGRWANEEYSIPAPITSPEDVDSLPN</sequence>
<evidence type="ECO:0000256" key="2">
    <source>
        <dbReference type="ARBA" id="ARBA00022833"/>
    </source>
</evidence>
<protein>
    <recommendedName>
        <fullName evidence="3">DNA gyrase inhibitor YacG</fullName>
    </recommendedName>
</protein>
<dbReference type="EMBL" id="CP025781">
    <property type="protein sequence ID" value="QBC43230.1"/>
    <property type="molecule type" value="Genomic_DNA"/>
</dbReference>
<organism evidence="4 5">
    <name type="scientific">Iodobacter fluviatilis</name>
    <dbReference type="NCBI Taxonomy" id="537"/>
    <lineage>
        <taxon>Bacteria</taxon>
        <taxon>Pseudomonadati</taxon>
        <taxon>Pseudomonadota</taxon>
        <taxon>Betaproteobacteria</taxon>
        <taxon>Neisseriales</taxon>
        <taxon>Chitinibacteraceae</taxon>
        <taxon>Iodobacter</taxon>
    </lineage>
</organism>
<feature type="binding site" evidence="3">
    <location>
        <position position="10"/>
    </location>
    <ligand>
        <name>Zn(2+)</name>
        <dbReference type="ChEBI" id="CHEBI:29105"/>
    </ligand>
</feature>